<feature type="signal peptide" evidence="1">
    <location>
        <begin position="1"/>
        <end position="20"/>
    </location>
</feature>
<accession>A0A1E5XUZ6</accession>
<dbReference type="AlphaFoldDB" id="A0A1E5XUZ6"/>
<evidence type="ECO:0000256" key="1">
    <source>
        <dbReference type="SAM" id="SignalP"/>
    </source>
</evidence>
<evidence type="ECO:0000313" key="2">
    <source>
        <dbReference type="EMBL" id="OEO32412.1"/>
    </source>
</evidence>
<dbReference type="RefSeq" id="WP_069908371.1">
    <property type="nucleotide sequence ID" value="NZ_LAJE02000072.1"/>
</dbReference>
<keyword evidence="3" id="KW-1185">Reference proteome</keyword>
<gene>
    <name evidence="2" type="ORF">VW23_011350</name>
</gene>
<proteinExistence type="predicted"/>
<dbReference type="OrthoDB" id="7949881at2"/>
<feature type="chain" id="PRO_5009190576" evidence="1">
    <location>
        <begin position="21"/>
        <end position="158"/>
    </location>
</feature>
<dbReference type="Proteomes" id="UP000095463">
    <property type="component" value="Unassembled WGS sequence"/>
</dbReference>
<organism evidence="2 3">
    <name type="scientific">Devosia insulae DS-56</name>
    <dbReference type="NCBI Taxonomy" id="1116389"/>
    <lineage>
        <taxon>Bacteria</taxon>
        <taxon>Pseudomonadati</taxon>
        <taxon>Pseudomonadota</taxon>
        <taxon>Alphaproteobacteria</taxon>
        <taxon>Hyphomicrobiales</taxon>
        <taxon>Devosiaceae</taxon>
        <taxon>Devosia</taxon>
    </lineage>
</organism>
<sequence length="158" mass="16514">MIRLASVALALLLAALPAAAEEACQTWTAGAQEDEGGPVFTVAACATDRPDAYLFLTCSSGEVFIRYDLAVGAERAPESNDVNDVDFTVGVSTQRLSMSYQEMDGMFAGSVPANGPLMALLKSGEGLSVVDADSRYPIHSFGLTGSSNALSRLVRQCG</sequence>
<reference evidence="2 3" key="1">
    <citation type="journal article" date="2015" name="Genome Announc.">
        <title>Genome Assemblies of Three Soil-Associated Devosia species: D. insulae, D. limi, and D. soli.</title>
        <authorList>
            <person name="Hassan Y.I."/>
            <person name="Lepp D."/>
            <person name="Zhou T."/>
        </authorList>
    </citation>
    <scope>NUCLEOTIDE SEQUENCE [LARGE SCALE GENOMIC DNA]</scope>
    <source>
        <strain evidence="2 3">DS-56</strain>
    </source>
</reference>
<comment type="caution">
    <text evidence="2">The sequence shown here is derived from an EMBL/GenBank/DDBJ whole genome shotgun (WGS) entry which is preliminary data.</text>
</comment>
<dbReference type="EMBL" id="LAJE02000072">
    <property type="protein sequence ID" value="OEO32412.1"/>
    <property type="molecule type" value="Genomic_DNA"/>
</dbReference>
<protein>
    <submittedName>
        <fullName evidence="2">Uncharacterized protein</fullName>
    </submittedName>
</protein>
<name>A0A1E5XUZ6_9HYPH</name>
<evidence type="ECO:0000313" key="3">
    <source>
        <dbReference type="Proteomes" id="UP000095463"/>
    </source>
</evidence>
<keyword evidence="1" id="KW-0732">Signal</keyword>